<reference evidence="2" key="2">
    <citation type="submission" date="2015-01" db="EMBL/GenBank/DDBJ databases">
        <title>Evolutionary Origins and Diversification of the Mycorrhizal Mutualists.</title>
        <authorList>
            <consortium name="DOE Joint Genome Institute"/>
            <consortium name="Mycorrhizal Genomics Consortium"/>
            <person name="Kohler A."/>
            <person name="Kuo A."/>
            <person name="Nagy L.G."/>
            <person name="Floudas D."/>
            <person name="Copeland A."/>
            <person name="Barry K.W."/>
            <person name="Cichocki N."/>
            <person name="Veneault-Fourrey C."/>
            <person name="LaButti K."/>
            <person name="Lindquist E.A."/>
            <person name="Lipzen A."/>
            <person name="Lundell T."/>
            <person name="Morin E."/>
            <person name="Murat C."/>
            <person name="Riley R."/>
            <person name="Ohm R."/>
            <person name="Sun H."/>
            <person name="Tunlid A."/>
            <person name="Henrissat B."/>
            <person name="Grigoriev I.V."/>
            <person name="Hibbett D.S."/>
            <person name="Martin F."/>
        </authorList>
    </citation>
    <scope>NUCLEOTIDE SEQUENCE [LARGE SCALE GENOMIC DNA]</scope>
    <source>
        <strain evidence="2">Marx 270</strain>
    </source>
</reference>
<accession>A0A0C3J9R0</accession>
<proteinExistence type="predicted"/>
<dbReference type="AlphaFoldDB" id="A0A0C3J9R0"/>
<evidence type="ECO:0000313" key="2">
    <source>
        <dbReference type="Proteomes" id="UP000054217"/>
    </source>
</evidence>
<dbReference type="Proteomes" id="UP000054217">
    <property type="component" value="Unassembled WGS sequence"/>
</dbReference>
<reference evidence="1 2" key="1">
    <citation type="submission" date="2014-04" db="EMBL/GenBank/DDBJ databases">
        <authorList>
            <consortium name="DOE Joint Genome Institute"/>
            <person name="Kuo A."/>
            <person name="Kohler A."/>
            <person name="Costa M.D."/>
            <person name="Nagy L.G."/>
            <person name="Floudas D."/>
            <person name="Copeland A."/>
            <person name="Barry K.W."/>
            <person name="Cichocki N."/>
            <person name="Veneault-Fourrey C."/>
            <person name="LaButti K."/>
            <person name="Lindquist E.A."/>
            <person name="Lipzen A."/>
            <person name="Lundell T."/>
            <person name="Morin E."/>
            <person name="Murat C."/>
            <person name="Sun H."/>
            <person name="Tunlid A."/>
            <person name="Henrissat B."/>
            <person name="Grigoriev I.V."/>
            <person name="Hibbett D.S."/>
            <person name="Martin F."/>
            <person name="Nordberg H.P."/>
            <person name="Cantor M.N."/>
            <person name="Hua S.X."/>
        </authorList>
    </citation>
    <scope>NUCLEOTIDE SEQUENCE [LARGE SCALE GENOMIC DNA]</scope>
    <source>
        <strain evidence="1 2">Marx 270</strain>
    </source>
</reference>
<organism evidence="1 2">
    <name type="scientific">Pisolithus tinctorius Marx 270</name>
    <dbReference type="NCBI Taxonomy" id="870435"/>
    <lineage>
        <taxon>Eukaryota</taxon>
        <taxon>Fungi</taxon>
        <taxon>Dikarya</taxon>
        <taxon>Basidiomycota</taxon>
        <taxon>Agaricomycotina</taxon>
        <taxon>Agaricomycetes</taxon>
        <taxon>Agaricomycetidae</taxon>
        <taxon>Boletales</taxon>
        <taxon>Sclerodermatineae</taxon>
        <taxon>Pisolithaceae</taxon>
        <taxon>Pisolithus</taxon>
    </lineage>
</organism>
<protein>
    <submittedName>
        <fullName evidence="1">Uncharacterized protein</fullName>
    </submittedName>
</protein>
<dbReference type="HOGENOM" id="CLU_142395_1_0_1"/>
<feature type="non-terminal residue" evidence="1">
    <location>
        <position position="117"/>
    </location>
</feature>
<evidence type="ECO:0000313" key="1">
    <source>
        <dbReference type="EMBL" id="KIO05778.1"/>
    </source>
</evidence>
<gene>
    <name evidence="1" type="ORF">M404DRAFT_107940</name>
</gene>
<dbReference type="EMBL" id="KN831965">
    <property type="protein sequence ID" value="KIO05778.1"/>
    <property type="molecule type" value="Genomic_DNA"/>
</dbReference>
<dbReference type="InParanoid" id="A0A0C3J9R0"/>
<name>A0A0C3J9R0_PISTI</name>
<dbReference type="OrthoDB" id="2665613at2759"/>
<keyword evidence="2" id="KW-1185">Reference proteome</keyword>
<sequence length="117" mass="13395">MLRCCIGDNQKDWVSWLPAIEFTVISMTLGLSPSPSTGYALFFLNTGWMPQKMIWDVPTKDEYPSVRAFANKMKLTIMDTHDAIMKSRVKQTISANKRRQDCPFVRGDLVYVSTKNI</sequence>